<dbReference type="Gene3D" id="3.10.310.70">
    <property type="match status" value="1"/>
</dbReference>
<dbReference type="PANTHER" id="PTHR22642:SF2">
    <property type="entry name" value="PROTEIN LONG AFTER FAR-RED 3"/>
    <property type="match status" value="1"/>
</dbReference>
<feature type="compositionally biased region" description="Low complexity" evidence="1">
    <location>
        <begin position="168"/>
        <end position="182"/>
    </location>
</feature>
<accession>A0ABX6P292</accession>
<dbReference type="InterPro" id="IPR013108">
    <property type="entry name" value="Amidohydro_3"/>
</dbReference>
<dbReference type="Proteomes" id="UP000500826">
    <property type="component" value="Chromosome"/>
</dbReference>
<gene>
    <name evidence="3" type="ORF">HK414_06880</name>
</gene>
<organism evidence="3 4">
    <name type="scientific">Ramlibacter terrae</name>
    <dbReference type="NCBI Taxonomy" id="2732511"/>
    <lineage>
        <taxon>Bacteria</taxon>
        <taxon>Pseudomonadati</taxon>
        <taxon>Pseudomonadota</taxon>
        <taxon>Betaproteobacteria</taxon>
        <taxon>Burkholderiales</taxon>
        <taxon>Comamonadaceae</taxon>
        <taxon>Ramlibacter</taxon>
    </lineage>
</organism>
<dbReference type="InterPro" id="IPR011059">
    <property type="entry name" value="Metal-dep_hydrolase_composite"/>
</dbReference>
<reference evidence="3 4" key="2">
    <citation type="submission" date="2020-05" db="EMBL/GenBank/DDBJ databases">
        <authorList>
            <person name="Khan S.A."/>
            <person name="Jeon C.O."/>
            <person name="Chun B.H."/>
        </authorList>
    </citation>
    <scope>NUCLEOTIDE SEQUENCE [LARGE SCALE GENOMIC DNA]</scope>
    <source>
        <strain evidence="3 4">H242</strain>
    </source>
</reference>
<name>A0ABX6P292_9BURK</name>
<dbReference type="Pfam" id="PF07969">
    <property type="entry name" value="Amidohydro_3"/>
    <property type="match status" value="1"/>
</dbReference>
<dbReference type="PANTHER" id="PTHR22642">
    <property type="entry name" value="IMIDAZOLONEPROPIONASE"/>
    <property type="match status" value="1"/>
</dbReference>
<evidence type="ECO:0000256" key="1">
    <source>
        <dbReference type="SAM" id="MobiDB-lite"/>
    </source>
</evidence>
<dbReference type="SUPFAM" id="SSF51338">
    <property type="entry name" value="Composite domain of metallo-dependent hydrolases"/>
    <property type="match status" value="1"/>
</dbReference>
<evidence type="ECO:0000259" key="2">
    <source>
        <dbReference type="Pfam" id="PF07969"/>
    </source>
</evidence>
<reference evidence="3 4" key="1">
    <citation type="submission" date="2020-05" db="EMBL/GenBank/DDBJ databases">
        <title>Ramlibacter rhizophilus sp. nov., isolated from rhizosphere soil of national flower Mugunghwa from South Korea.</title>
        <authorList>
            <person name="Zheng-Fei Y."/>
            <person name="Huan T."/>
        </authorList>
    </citation>
    <scope>NUCLEOTIDE SEQUENCE [LARGE SCALE GENOMIC DNA]</scope>
    <source>
        <strain evidence="3 4">H242</strain>
    </source>
</reference>
<proteinExistence type="predicted"/>
<dbReference type="EMBL" id="CP053418">
    <property type="protein sequence ID" value="QJW83827.1"/>
    <property type="molecule type" value="Genomic_DNA"/>
</dbReference>
<dbReference type="Gene3D" id="2.30.40.10">
    <property type="entry name" value="Urease, subunit C, domain 1"/>
    <property type="match status" value="1"/>
</dbReference>
<evidence type="ECO:0000313" key="3">
    <source>
        <dbReference type="EMBL" id="QJW83827.1"/>
    </source>
</evidence>
<feature type="domain" description="Amidohydrolase 3" evidence="2">
    <location>
        <begin position="56"/>
        <end position="169"/>
    </location>
</feature>
<feature type="region of interest" description="Disordered" evidence="1">
    <location>
        <begin position="163"/>
        <end position="182"/>
    </location>
</feature>
<evidence type="ECO:0000313" key="4">
    <source>
        <dbReference type="Proteomes" id="UP000500826"/>
    </source>
</evidence>
<protein>
    <submittedName>
        <fullName evidence="3">Amidohydrolase family protein</fullName>
    </submittedName>
</protein>
<keyword evidence="4" id="KW-1185">Reference proteome</keyword>
<dbReference type="Gene3D" id="3.20.20.140">
    <property type="entry name" value="Metal-dependent hydrolases"/>
    <property type="match status" value="1"/>
</dbReference>
<sequence>MGKTFIVEGDIVTMDPARPRARAMAVRDGRVVAVGSVDEAHTAVGPGVPVVRYASGTVVPGLIDTHNHMQWTGIQSRLVDLAGARSIADIQAAIRAYAAKHPQVRWITSGSGWHVVNLAEKRYPTRQELDAACADRPVYLPRVGHAGVANSLALQLAGIGADTPEPPAARSSATPPACPTAC</sequence>